<gene>
    <name evidence="3" type="ORF">FRZ44_47710</name>
</gene>
<sequence>MKKTRDISSPLTKRLQSLGQIASLVNSGTELRDVLGRIVFAVCQNSVWSSSAIMALDRESGYSIQVARHDPHFKETKRTRQRWRLVTSPTTRVLEAGTPLIIPDAQKSADYPDYRREARERGYRTVVLIPLQALDERGRGMVMSVHAGDSRRVDKDELVFLQTAAELASLAVEKAHRLAAERRQAADLRRALDVHAASMESVLAGRSLAKLAELIVDFLPHPMLIVDLTSNQVIAHRSPAPASVSDTDWAARMKQGAIRELARLLRAVKPTHFQETHPISFATLGVDMTVEGMVEPLIVDGLVLGGLFLFPAAGKIEPFEALVANEARFALAVQLMRAHVRFATQAETNSEFFGRLFSGNWRDEAETRARAGHLGLALEGPARLLVLAPGTREGGPPDGDARAMTLRALLRLASPQHPGAAVCFDGDAFVVFLPERPAGDKSTSRLIERLLSEMEWTLGAKPVATLSRVCRELKDYQSARQEGARVLDLARRLDRRGLVTEADFGAFARLLATADQSALRSFADETLAPIAAYDRKHRSHFLATLDAFLTHGCRYQPCADALGLHVTTLRYRLQRLGDLFGVDLEDRETRLALEIALRVRTALG</sequence>
<name>A0A5J6MQR5_9PROT</name>
<dbReference type="Gene3D" id="3.30.450.40">
    <property type="match status" value="1"/>
</dbReference>
<dbReference type="Pfam" id="PF13185">
    <property type="entry name" value="GAF_2"/>
    <property type="match status" value="1"/>
</dbReference>
<dbReference type="AlphaFoldDB" id="A0A5J6MQR5"/>
<dbReference type="KEGG" id="htq:FRZ44_47710"/>
<dbReference type="PANTHER" id="PTHR33744:SF1">
    <property type="entry name" value="DNA-BINDING TRANSCRIPTIONAL ACTIVATOR ADER"/>
    <property type="match status" value="1"/>
</dbReference>
<evidence type="ECO:0000313" key="4">
    <source>
        <dbReference type="Proteomes" id="UP000326202"/>
    </source>
</evidence>
<dbReference type="InterPro" id="IPR029016">
    <property type="entry name" value="GAF-like_dom_sf"/>
</dbReference>
<evidence type="ECO:0000259" key="2">
    <source>
        <dbReference type="SMART" id="SM00065"/>
    </source>
</evidence>
<dbReference type="InterPro" id="IPR051448">
    <property type="entry name" value="CdaR-like_regulators"/>
</dbReference>
<dbReference type="PANTHER" id="PTHR33744">
    <property type="entry name" value="CARBOHYDRATE DIACID REGULATOR"/>
    <property type="match status" value="1"/>
</dbReference>
<dbReference type="InterPro" id="IPR041522">
    <property type="entry name" value="CdaR_GGDEF"/>
</dbReference>
<dbReference type="SMART" id="SM00065">
    <property type="entry name" value="GAF"/>
    <property type="match status" value="1"/>
</dbReference>
<dbReference type="InterPro" id="IPR042070">
    <property type="entry name" value="PucR_C-HTH_sf"/>
</dbReference>
<protein>
    <submittedName>
        <fullName evidence="3">PucR family transcriptional regulator</fullName>
    </submittedName>
</protein>
<dbReference type="RefSeq" id="WP_191908276.1">
    <property type="nucleotide sequence ID" value="NZ_CP042906.1"/>
</dbReference>
<keyword evidence="4" id="KW-1185">Reference proteome</keyword>
<dbReference type="InterPro" id="IPR025736">
    <property type="entry name" value="PucR_C-HTH_dom"/>
</dbReference>
<dbReference type="EMBL" id="CP042906">
    <property type="protein sequence ID" value="QEX19457.1"/>
    <property type="molecule type" value="Genomic_DNA"/>
</dbReference>
<dbReference type="InterPro" id="IPR003018">
    <property type="entry name" value="GAF"/>
</dbReference>
<dbReference type="Pfam" id="PF17853">
    <property type="entry name" value="GGDEF_2"/>
    <property type="match status" value="1"/>
</dbReference>
<evidence type="ECO:0000313" key="3">
    <source>
        <dbReference type="EMBL" id="QEX19457.1"/>
    </source>
</evidence>
<reference evidence="3 4" key="1">
    <citation type="submission" date="2019-08" db="EMBL/GenBank/DDBJ databases">
        <title>Hyperibacter terrae gen. nov., sp. nov. and Hyperibacter viscosus sp. nov., two new members in the family Rhodospirillaceae isolated from the rhizosphere of Hypericum perforatum.</title>
        <authorList>
            <person name="Noviana Z."/>
        </authorList>
    </citation>
    <scope>NUCLEOTIDE SEQUENCE [LARGE SCALE GENOMIC DNA]</scope>
    <source>
        <strain evidence="3 4">R5913</strain>
    </source>
</reference>
<dbReference type="Proteomes" id="UP000326202">
    <property type="component" value="Chromosome"/>
</dbReference>
<dbReference type="Gene3D" id="1.10.10.2840">
    <property type="entry name" value="PucR C-terminal helix-turn-helix domain"/>
    <property type="match status" value="1"/>
</dbReference>
<organism evidence="3 4">
    <name type="scientific">Hypericibacter terrae</name>
    <dbReference type="NCBI Taxonomy" id="2602015"/>
    <lineage>
        <taxon>Bacteria</taxon>
        <taxon>Pseudomonadati</taxon>
        <taxon>Pseudomonadota</taxon>
        <taxon>Alphaproteobacteria</taxon>
        <taxon>Rhodospirillales</taxon>
        <taxon>Dongiaceae</taxon>
        <taxon>Hypericibacter</taxon>
    </lineage>
</organism>
<dbReference type="SUPFAM" id="SSF55781">
    <property type="entry name" value="GAF domain-like"/>
    <property type="match status" value="1"/>
</dbReference>
<evidence type="ECO:0000256" key="1">
    <source>
        <dbReference type="ARBA" id="ARBA00006754"/>
    </source>
</evidence>
<proteinExistence type="inferred from homology"/>
<dbReference type="Pfam" id="PF13556">
    <property type="entry name" value="HTH_30"/>
    <property type="match status" value="1"/>
</dbReference>
<feature type="domain" description="GAF" evidence="2">
    <location>
        <begin position="30"/>
        <end position="182"/>
    </location>
</feature>
<accession>A0A5J6MQR5</accession>
<comment type="similarity">
    <text evidence="1">Belongs to the CdaR family.</text>
</comment>